<proteinExistence type="inferred from homology"/>
<dbReference type="InterPro" id="IPR039374">
    <property type="entry name" value="SIP_fam"/>
</dbReference>
<dbReference type="Gene3D" id="2.40.30.10">
    <property type="entry name" value="Translation factors"/>
    <property type="match status" value="1"/>
</dbReference>
<reference evidence="3 4" key="1">
    <citation type="submission" date="2020-07" db="EMBL/GenBank/DDBJ databases">
        <title>Taxonomic revisions and descriptions of new bacterial species based on genomic comparisons in the high-G+C-content subgroup of the family Alcaligenaceae.</title>
        <authorList>
            <person name="Szabo A."/>
            <person name="Felfoldi T."/>
        </authorList>
    </citation>
    <scope>NUCLEOTIDE SEQUENCE [LARGE SCALE GENOMIC DNA]</scope>
    <source>
        <strain evidence="3 4">LMG 24012</strain>
    </source>
</reference>
<evidence type="ECO:0000313" key="4">
    <source>
        <dbReference type="Proteomes" id="UP000559809"/>
    </source>
</evidence>
<dbReference type="InterPro" id="IPR017927">
    <property type="entry name" value="FAD-bd_FR_type"/>
</dbReference>
<dbReference type="PROSITE" id="PS51384">
    <property type="entry name" value="FAD_FR"/>
    <property type="match status" value="1"/>
</dbReference>
<protein>
    <submittedName>
        <fullName evidence="3">Siderophore-interacting protein</fullName>
    </submittedName>
</protein>
<dbReference type="InterPro" id="IPR007037">
    <property type="entry name" value="SIP_rossman_dom"/>
</dbReference>
<dbReference type="Pfam" id="PF08021">
    <property type="entry name" value="FAD_binding_9"/>
    <property type="match status" value="1"/>
</dbReference>
<dbReference type="EMBL" id="JACCEM010000003">
    <property type="protein sequence ID" value="NYT49031.1"/>
    <property type="molecule type" value="Genomic_DNA"/>
</dbReference>
<dbReference type="GO" id="GO:0016491">
    <property type="term" value="F:oxidoreductase activity"/>
    <property type="evidence" value="ECO:0007669"/>
    <property type="project" value="InterPro"/>
</dbReference>
<dbReference type="Pfam" id="PF04954">
    <property type="entry name" value="SIP"/>
    <property type="match status" value="1"/>
</dbReference>
<dbReference type="InterPro" id="IPR017938">
    <property type="entry name" value="Riboflavin_synthase-like_b-brl"/>
</dbReference>
<keyword evidence="4" id="KW-1185">Reference proteome</keyword>
<dbReference type="Gene3D" id="3.40.50.80">
    <property type="entry name" value="Nucleotide-binding domain of ferredoxin-NADP reductase (FNR) module"/>
    <property type="match status" value="1"/>
</dbReference>
<comment type="caution">
    <text evidence="3">The sequence shown here is derived from an EMBL/GenBank/DDBJ whole genome shotgun (WGS) entry which is preliminary data.</text>
</comment>
<organism evidence="3 4">
    <name type="scientific">Parapusillimonas granuli</name>
    <dbReference type="NCBI Taxonomy" id="380911"/>
    <lineage>
        <taxon>Bacteria</taxon>
        <taxon>Pseudomonadati</taxon>
        <taxon>Pseudomonadota</taxon>
        <taxon>Betaproteobacteria</taxon>
        <taxon>Burkholderiales</taxon>
        <taxon>Alcaligenaceae</taxon>
        <taxon>Parapusillimonas</taxon>
    </lineage>
</organism>
<gene>
    <name evidence="3" type="ORF">H0A72_06870</name>
</gene>
<evidence type="ECO:0000256" key="1">
    <source>
        <dbReference type="ARBA" id="ARBA00035644"/>
    </source>
</evidence>
<dbReference type="PANTHER" id="PTHR30157">
    <property type="entry name" value="FERRIC REDUCTASE, NADPH-DEPENDENT"/>
    <property type="match status" value="1"/>
</dbReference>
<sequence length="270" mass="29407">MSLSPLAVQKIQHPLKARMLQVRRVTPLNPDMVRITLGGDDLAGFLSASFDDHVKLFLPPAPGAKPALPVIGPKGPAFPEGRPRPVSRDYTPRLYDAGAQELHIDFVLHHSGPATDWAAGAKPGDFLGVAGPRGSFIIPHGYDWHLLIGDETAIPAIGRRLAELPAHTRAIAVIKTRNASARTDFETRCGLDIEWVLEEAAEAGGMDALERAVRAVALPAGEGYAWAAGEYTDIKRIREHLVEERGIDKSRIRAASYWRKAAEATHVNFE</sequence>
<dbReference type="InterPro" id="IPR013113">
    <property type="entry name" value="SIP_FAD-bd"/>
</dbReference>
<accession>A0A853G2P9</accession>
<dbReference type="Proteomes" id="UP000559809">
    <property type="component" value="Unassembled WGS sequence"/>
</dbReference>
<feature type="domain" description="FAD-binding FR-type" evidence="2">
    <location>
        <begin position="12"/>
        <end position="139"/>
    </location>
</feature>
<dbReference type="AlphaFoldDB" id="A0A853G2P9"/>
<evidence type="ECO:0000313" key="3">
    <source>
        <dbReference type="EMBL" id="NYT49031.1"/>
    </source>
</evidence>
<dbReference type="CDD" id="cd06193">
    <property type="entry name" value="siderophore_interacting"/>
    <property type="match status" value="1"/>
</dbReference>
<name>A0A853G2P9_9BURK</name>
<dbReference type="InterPro" id="IPR039261">
    <property type="entry name" value="FNR_nucleotide-bd"/>
</dbReference>
<dbReference type="RefSeq" id="WP_180154323.1">
    <property type="nucleotide sequence ID" value="NZ_JACCEM010000003.1"/>
</dbReference>
<dbReference type="PANTHER" id="PTHR30157:SF0">
    <property type="entry name" value="NADPH-DEPENDENT FERRIC-CHELATE REDUCTASE"/>
    <property type="match status" value="1"/>
</dbReference>
<comment type="similarity">
    <text evidence="1">Belongs to the SIP oxidoreductase family.</text>
</comment>
<dbReference type="SUPFAM" id="SSF63380">
    <property type="entry name" value="Riboflavin synthase domain-like"/>
    <property type="match status" value="1"/>
</dbReference>
<evidence type="ECO:0000259" key="2">
    <source>
        <dbReference type="PROSITE" id="PS51384"/>
    </source>
</evidence>